<evidence type="ECO:0000256" key="1">
    <source>
        <dbReference type="SAM" id="MobiDB-lite"/>
    </source>
</evidence>
<feature type="compositionally biased region" description="Basic and acidic residues" evidence="1">
    <location>
        <begin position="81"/>
        <end position="92"/>
    </location>
</feature>
<gene>
    <name evidence="2" type="ORF">UFOPK1711_01129</name>
</gene>
<organism evidence="2">
    <name type="scientific">freshwater metagenome</name>
    <dbReference type="NCBI Taxonomy" id="449393"/>
    <lineage>
        <taxon>unclassified sequences</taxon>
        <taxon>metagenomes</taxon>
        <taxon>ecological metagenomes</taxon>
    </lineage>
</organism>
<reference evidence="2" key="1">
    <citation type="submission" date="2020-05" db="EMBL/GenBank/DDBJ databases">
        <authorList>
            <person name="Chiriac C."/>
            <person name="Salcher M."/>
            <person name="Ghai R."/>
            <person name="Kavagutti S V."/>
        </authorList>
    </citation>
    <scope>NUCLEOTIDE SEQUENCE</scope>
</reference>
<sequence>MVDPDEKKIGEQHRKREHPDGTTDEHREGEHRNTVKRHAWSAQRDRRCEHTHCAKKQRNDETTKCQKREAHRLRTHTTKATFDERRNNEHAR</sequence>
<name>A0A6J6EUY4_9ZZZZ</name>
<proteinExistence type="predicted"/>
<dbReference type="EMBL" id="CAEZTR010000066">
    <property type="protein sequence ID" value="CAB4580301.1"/>
    <property type="molecule type" value="Genomic_DNA"/>
</dbReference>
<evidence type="ECO:0000313" key="2">
    <source>
        <dbReference type="EMBL" id="CAB4580301.1"/>
    </source>
</evidence>
<dbReference type="AlphaFoldDB" id="A0A6J6EUY4"/>
<feature type="compositionally biased region" description="Basic and acidic residues" evidence="1">
    <location>
        <begin position="43"/>
        <end position="68"/>
    </location>
</feature>
<feature type="region of interest" description="Disordered" evidence="1">
    <location>
        <begin position="1"/>
        <end position="92"/>
    </location>
</feature>
<accession>A0A6J6EUY4</accession>
<protein>
    <submittedName>
        <fullName evidence="2">Unannotated protein</fullName>
    </submittedName>
</protein>
<feature type="compositionally biased region" description="Basic and acidic residues" evidence="1">
    <location>
        <begin position="1"/>
        <end position="33"/>
    </location>
</feature>